<organism evidence="2 3">
    <name type="scientific">Antarctobacter heliothermus</name>
    <dbReference type="NCBI Taxonomy" id="74033"/>
    <lineage>
        <taxon>Bacteria</taxon>
        <taxon>Pseudomonadati</taxon>
        <taxon>Pseudomonadota</taxon>
        <taxon>Alphaproteobacteria</taxon>
        <taxon>Rhodobacterales</taxon>
        <taxon>Roseobacteraceae</taxon>
        <taxon>Antarctobacter</taxon>
    </lineage>
</organism>
<evidence type="ECO:0000313" key="2">
    <source>
        <dbReference type="EMBL" id="SNS93306.1"/>
    </source>
</evidence>
<dbReference type="OrthoDB" id="7647819at2"/>
<dbReference type="Proteomes" id="UP000198440">
    <property type="component" value="Unassembled WGS sequence"/>
</dbReference>
<reference evidence="2 3" key="1">
    <citation type="submission" date="2017-06" db="EMBL/GenBank/DDBJ databases">
        <authorList>
            <person name="Kim H.J."/>
            <person name="Triplett B.A."/>
        </authorList>
    </citation>
    <scope>NUCLEOTIDE SEQUENCE [LARGE SCALE GENOMIC DNA]</scope>
    <source>
        <strain evidence="2 3">DSM 11445</strain>
    </source>
</reference>
<protein>
    <submittedName>
        <fullName evidence="2">Uncharacterized protein</fullName>
    </submittedName>
</protein>
<sequence>MTDQDTLRSATLTELAALQQRGGLAARAGATCASLLEKLHRPVRIGLFGLPGSGKRRVLHALTGFAMADDPAWSPTLEVTHGPQPTTTAMLADGSRLEAVGLPDTALLAQQPVFMQVTSPDRTLAGRCVLLVSTEACAEDLQAGLTWAAPRVDIALWCTADWSEAERHTWHAAPDSLRNHAILFVTGAAQVGCDPATNGFEARFSSTGQVGAVGFSDLTTYLDQTIKDACLHDIHAAQMFLQRNGAPPVRPVRPSPTETSAPSAADTPAAIVPHPAMRTVAPQRPPEAIDELARLFQAVRTSAGDMMLRLHDGAANDADSLLMQFEQIFEALADRVAGDNALQETWPDLATQVTEAHDLALLLRIEGGAEQLGDAAQLLLQVRHDIQERLAA</sequence>
<feature type="region of interest" description="Disordered" evidence="1">
    <location>
        <begin position="245"/>
        <end position="267"/>
    </location>
</feature>
<dbReference type="AlphaFoldDB" id="A0A239IHT5"/>
<dbReference type="EMBL" id="FZON01000043">
    <property type="protein sequence ID" value="SNS93306.1"/>
    <property type="molecule type" value="Genomic_DNA"/>
</dbReference>
<gene>
    <name evidence="2" type="ORF">SAMN04488078_104312</name>
</gene>
<name>A0A239IHT5_9RHOB</name>
<dbReference type="RefSeq" id="WP_141135925.1">
    <property type="nucleotide sequence ID" value="NZ_FZON01000043.1"/>
</dbReference>
<evidence type="ECO:0000256" key="1">
    <source>
        <dbReference type="SAM" id="MobiDB-lite"/>
    </source>
</evidence>
<evidence type="ECO:0000313" key="3">
    <source>
        <dbReference type="Proteomes" id="UP000198440"/>
    </source>
</evidence>
<proteinExistence type="predicted"/>
<feature type="compositionally biased region" description="Low complexity" evidence="1">
    <location>
        <begin position="255"/>
        <end position="267"/>
    </location>
</feature>
<accession>A0A239IHT5</accession>